<organism evidence="2 3">
    <name type="scientific">Crucibulum laeve</name>
    <dbReference type="NCBI Taxonomy" id="68775"/>
    <lineage>
        <taxon>Eukaryota</taxon>
        <taxon>Fungi</taxon>
        <taxon>Dikarya</taxon>
        <taxon>Basidiomycota</taxon>
        <taxon>Agaricomycotina</taxon>
        <taxon>Agaricomycetes</taxon>
        <taxon>Agaricomycetidae</taxon>
        <taxon>Agaricales</taxon>
        <taxon>Agaricineae</taxon>
        <taxon>Nidulariaceae</taxon>
        <taxon>Crucibulum</taxon>
    </lineage>
</organism>
<sequence>MAGKKPIKPTDAARIQSTQAKAGADTGKSSFPARAQAGAANNVNKGTVEKPVPGVKTAKGSKK</sequence>
<dbReference type="AlphaFoldDB" id="A0A5C3M366"/>
<dbReference type="EMBL" id="ML213600">
    <property type="protein sequence ID" value="TFK39267.1"/>
    <property type="molecule type" value="Genomic_DNA"/>
</dbReference>
<evidence type="ECO:0000256" key="1">
    <source>
        <dbReference type="SAM" id="MobiDB-lite"/>
    </source>
</evidence>
<gene>
    <name evidence="2" type="ORF">BDQ12DRAFT_722645</name>
</gene>
<protein>
    <submittedName>
        <fullName evidence="2">Uncharacterized protein</fullName>
    </submittedName>
</protein>
<dbReference type="OrthoDB" id="5988651at2759"/>
<evidence type="ECO:0000313" key="2">
    <source>
        <dbReference type="EMBL" id="TFK39267.1"/>
    </source>
</evidence>
<proteinExistence type="predicted"/>
<keyword evidence="3" id="KW-1185">Reference proteome</keyword>
<name>A0A5C3M366_9AGAR</name>
<evidence type="ECO:0000313" key="3">
    <source>
        <dbReference type="Proteomes" id="UP000308652"/>
    </source>
</evidence>
<dbReference type="Proteomes" id="UP000308652">
    <property type="component" value="Unassembled WGS sequence"/>
</dbReference>
<reference evidence="2 3" key="1">
    <citation type="journal article" date="2019" name="Nat. Ecol. Evol.">
        <title>Megaphylogeny resolves global patterns of mushroom evolution.</title>
        <authorList>
            <person name="Varga T."/>
            <person name="Krizsan K."/>
            <person name="Foldi C."/>
            <person name="Dima B."/>
            <person name="Sanchez-Garcia M."/>
            <person name="Sanchez-Ramirez S."/>
            <person name="Szollosi G.J."/>
            <person name="Szarkandi J.G."/>
            <person name="Papp V."/>
            <person name="Albert L."/>
            <person name="Andreopoulos W."/>
            <person name="Angelini C."/>
            <person name="Antonin V."/>
            <person name="Barry K.W."/>
            <person name="Bougher N.L."/>
            <person name="Buchanan P."/>
            <person name="Buyck B."/>
            <person name="Bense V."/>
            <person name="Catcheside P."/>
            <person name="Chovatia M."/>
            <person name="Cooper J."/>
            <person name="Damon W."/>
            <person name="Desjardin D."/>
            <person name="Finy P."/>
            <person name="Geml J."/>
            <person name="Haridas S."/>
            <person name="Hughes K."/>
            <person name="Justo A."/>
            <person name="Karasinski D."/>
            <person name="Kautmanova I."/>
            <person name="Kiss B."/>
            <person name="Kocsube S."/>
            <person name="Kotiranta H."/>
            <person name="LaButti K.M."/>
            <person name="Lechner B.E."/>
            <person name="Liimatainen K."/>
            <person name="Lipzen A."/>
            <person name="Lukacs Z."/>
            <person name="Mihaltcheva S."/>
            <person name="Morgado L.N."/>
            <person name="Niskanen T."/>
            <person name="Noordeloos M.E."/>
            <person name="Ohm R.A."/>
            <person name="Ortiz-Santana B."/>
            <person name="Ovrebo C."/>
            <person name="Racz N."/>
            <person name="Riley R."/>
            <person name="Savchenko A."/>
            <person name="Shiryaev A."/>
            <person name="Soop K."/>
            <person name="Spirin V."/>
            <person name="Szebenyi C."/>
            <person name="Tomsovsky M."/>
            <person name="Tulloss R.E."/>
            <person name="Uehling J."/>
            <person name="Grigoriev I.V."/>
            <person name="Vagvolgyi C."/>
            <person name="Papp T."/>
            <person name="Martin F.M."/>
            <person name="Miettinen O."/>
            <person name="Hibbett D.S."/>
            <person name="Nagy L.G."/>
        </authorList>
    </citation>
    <scope>NUCLEOTIDE SEQUENCE [LARGE SCALE GENOMIC DNA]</scope>
    <source>
        <strain evidence="2 3">CBS 166.37</strain>
    </source>
</reference>
<accession>A0A5C3M366</accession>
<feature type="region of interest" description="Disordered" evidence="1">
    <location>
        <begin position="1"/>
        <end position="63"/>
    </location>
</feature>